<dbReference type="SUPFAM" id="SSF53067">
    <property type="entry name" value="Actin-like ATPase domain"/>
    <property type="match status" value="1"/>
</dbReference>
<organism evidence="3 4">
    <name type="scientific">Basidiobolus ranarum</name>
    <dbReference type="NCBI Taxonomy" id="34480"/>
    <lineage>
        <taxon>Eukaryota</taxon>
        <taxon>Fungi</taxon>
        <taxon>Fungi incertae sedis</taxon>
        <taxon>Zoopagomycota</taxon>
        <taxon>Entomophthoromycotina</taxon>
        <taxon>Basidiobolomycetes</taxon>
        <taxon>Basidiobolales</taxon>
        <taxon>Basidiobolaceae</taxon>
        <taxon>Basidiobolus</taxon>
    </lineage>
</organism>
<keyword evidence="4" id="KW-1185">Reference proteome</keyword>
<evidence type="ECO:0000256" key="2">
    <source>
        <dbReference type="ARBA" id="ARBA00022840"/>
    </source>
</evidence>
<keyword evidence="2" id="KW-0067">ATP-binding</keyword>
<dbReference type="Gene3D" id="3.90.640.10">
    <property type="entry name" value="Actin, Chain A, domain 4"/>
    <property type="match status" value="1"/>
</dbReference>
<evidence type="ECO:0000256" key="1">
    <source>
        <dbReference type="ARBA" id="ARBA00022741"/>
    </source>
</evidence>
<dbReference type="EMBL" id="JASJQH010002438">
    <property type="protein sequence ID" value="KAK9760194.1"/>
    <property type="molecule type" value="Genomic_DNA"/>
</dbReference>
<dbReference type="InterPro" id="IPR018181">
    <property type="entry name" value="Heat_shock_70_CS"/>
</dbReference>
<dbReference type="Gene3D" id="2.60.34.10">
    <property type="entry name" value="Substrate Binding Domain Of DNAk, Chain A, domain 1"/>
    <property type="match status" value="1"/>
</dbReference>
<dbReference type="Pfam" id="PF00012">
    <property type="entry name" value="HSP70"/>
    <property type="match status" value="1"/>
</dbReference>
<gene>
    <name evidence="3" type="primary">SSA2_6</name>
    <name evidence="3" type="ORF">K7432_016047</name>
</gene>
<dbReference type="InterPro" id="IPR029047">
    <property type="entry name" value="HSP70_peptide-bd_sf"/>
</dbReference>
<evidence type="ECO:0000313" key="4">
    <source>
        <dbReference type="Proteomes" id="UP001479436"/>
    </source>
</evidence>
<comment type="caution">
    <text evidence="3">The sequence shown here is derived from an EMBL/GenBank/DDBJ whole genome shotgun (WGS) entry which is preliminary data.</text>
</comment>
<dbReference type="SUPFAM" id="SSF100920">
    <property type="entry name" value="Heat shock protein 70kD (HSP70), peptide-binding domain"/>
    <property type="match status" value="1"/>
</dbReference>
<evidence type="ECO:0000313" key="3">
    <source>
        <dbReference type="EMBL" id="KAK9760194.1"/>
    </source>
</evidence>
<accession>A0ABR2WFC3</accession>
<reference evidence="3 4" key="1">
    <citation type="submission" date="2023-04" db="EMBL/GenBank/DDBJ databases">
        <title>Genome of Basidiobolus ranarum AG-B5.</title>
        <authorList>
            <person name="Stajich J.E."/>
            <person name="Carter-House D."/>
            <person name="Gryganskyi A."/>
        </authorList>
    </citation>
    <scope>NUCLEOTIDE SEQUENCE [LARGE SCALE GENOMIC DNA]</scope>
    <source>
        <strain evidence="3 4">AG-B5</strain>
    </source>
</reference>
<dbReference type="PROSITE" id="PS01036">
    <property type="entry name" value="HSP70_3"/>
    <property type="match status" value="1"/>
</dbReference>
<protein>
    <submittedName>
        <fullName evidence="3">Hsp70 chaperone</fullName>
    </submittedName>
</protein>
<dbReference type="PANTHER" id="PTHR19375">
    <property type="entry name" value="HEAT SHOCK PROTEIN 70KDA"/>
    <property type="match status" value="1"/>
</dbReference>
<sequence length="272" mass="30017">MNVLRISNDPTAAAIAYDLDQKSNGEKNVLVFDLGGYTFDVSLLIIEDGIFEVKATAGDIHLGGEGFDNRLVNHFAQEFKRKNNKDLSGNPRALRRLRTAFECAKRTLSSAAQTSIEIDSLFEGVDFYTSLTRAKFKELCQDLFCSTMDPVEKVLRDSKIDKANIHEIVLIGGSTRIPKIQKRVSDYFNGKEPNKSINPDEAVAYGAAVQAAILSEDTSEKTQDLLLLNVAPLSLGIEIAGEVMTPLIKRNTTVPTKNPRPSLPILEINLVY</sequence>
<name>A0ABR2WFC3_9FUNG</name>
<dbReference type="InterPro" id="IPR013126">
    <property type="entry name" value="Hsp_70_fam"/>
</dbReference>
<proteinExistence type="predicted"/>
<dbReference type="Gene3D" id="3.30.420.40">
    <property type="match status" value="2"/>
</dbReference>
<dbReference type="Proteomes" id="UP001479436">
    <property type="component" value="Unassembled WGS sequence"/>
</dbReference>
<dbReference type="InterPro" id="IPR043129">
    <property type="entry name" value="ATPase_NBD"/>
</dbReference>
<keyword evidence="1" id="KW-0547">Nucleotide-binding</keyword>
<dbReference type="PRINTS" id="PR00301">
    <property type="entry name" value="HEATSHOCK70"/>
</dbReference>